<dbReference type="Proteomes" id="UP000199766">
    <property type="component" value="Unassembled WGS sequence"/>
</dbReference>
<dbReference type="InterPro" id="IPR008311">
    <property type="entry name" value="UCP028101"/>
</dbReference>
<evidence type="ECO:0008006" key="3">
    <source>
        <dbReference type="Google" id="ProtNLM"/>
    </source>
</evidence>
<dbReference type="STRING" id="180197.SAMN02982919_00250"/>
<dbReference type="AlphaFoldDB" id="A0A1H9EAL9"/>
<dbReference type="Pfam" id="PF07433">
    <property type="entry name" value="DUF1513"/>
    <property type="match status" value="1"/>
</dbReference>
<protein>
    <recommendedName>
        <fullName evidence="3">DUF1513 domain-containing protein</fullName>
    </recommendedName>
</protein>
<proteinExistence type="predicted"/>
<dbReference type="InterPro" id="IPR011044">
    <property type="entry name" value="Quino_amine_DH_bsu"/>
</dbReference>
<dbReference type="OrthoDB" id="5624218at2"/>
<name>A0A1H9EAL9_9BURK</name>
<keyword evidence="2" id="KW-1185">Reference proteome</keyword>
<sequence>MPTAIESMDLSRRQALQILATWGLATKVGAVESTPSARLLAAWQAQAEYRIGILEFDTRGWSVTQSLETPTRPHGLLIESSGSIVAVARRPGDWIVRWNSTTHATQWHWIEDDCRFNGHILASQDGQCLWSTETDQESQRGLLGVRNAKTLEKINEFDTQGLDPHQLLALPVTVGRYRAGTLMVANGGIRTLAESGRTKQTQFPVDASLVALSPLDGEILGQWRLSDRWLSIRHLAWNPSSQRLGIALQAEHPGVDNRHTAPVLAVWDGVALRTARNQPPVMGYGGDIIALAGAGFAVSCTKAGVVAVYSVDGCWIKNIVHPGAGALAQSGAQWLAAGQSGILQDTMLLQADAHVSATHHQWDNHWQSI</sequence>
<gene>
    <name evidence="1" type="ORF">SAMN02982919_00250</name>
</gene>
<dbReference type="EMBL" id="FOGD01000001">
    <property type="protein sequence ID" value="SEQ22814.1"/>
    <property type="molecule type" value="Genomic_DNA"/>
</dbReference>
<evidence type="ECO:0000313" key="2">
    <source>
        <dbReference type="Proteomes" id="UP000199766"/>
    </source>
</evidence>
<dbReference type="SUPFAM" id="SSF50969">
    <property type="entry name" value="YVTN repeat-like/Quinoprotein amine dehydrogenase"/>
    <property type="match status" value="1"/>
</dbReference>
<organism evidence="1 2">
    <name type="scientific">Giesbergeria anulus</name>
    <dbReference type="NCBI Taxonomy" id="180197"/>
    <lineage>
        <taxon>Bacteria</taxon>
        <taxon>Pseudomonadati</taxon>
        <taxon>Pseudomonadota</taxon>
        <taxon>Betaproteobacteria</taxon>
        <taxon>Burkholderiales</taxon>
        <taxon>Comamonadaceae</taxon>
        <taxon>Giesbergeria</taxon>
    </lineage>
</organism>
<evidence type="ECO:0000313" key="1">
    <source>
        <dbReference type="EMBL" id="SEQ22814.1"/>
    </source>
</evidence>
<accession>A0A1H9EAL9</accession>
<reference evidence="1 2" key="1">
    <citation type="submission" date="2016-10" db="EMBL/GenBank/DDBJ databases">
        <authorList>
            <person name="de Groot N.N."/>
        </authorList>
    </citation>
    <scope>NUCLEOTIDE SEQUENCE [LARGE SCALE GENOMIC DNA]</scope>
    <source>
        <strain evidence="1 2">ATCC 35958</strain>
    </source>
</reference>